<dbReference type="Proteomes" id="UP000237580">
    <property type="component" value="Unassembled WGS sequence"/>
</dbReference>
<dbReference type="EMBL" id="ODAM01000057">
    <property type="protein sequence ID" value="SOQ09181.1"/>
    <property type="molecule type" value="Genomic_DNA"/>
</dbReference>
<name>A0AB38ECZ7_9PSED</name>
<dbReference type="RefSeq" id="WP_104720167.1">
    <property type="nucleotide sequence ID" value="NZ_ODAL01000062.1"/>
</dbReference>
<protein>
    <submittedName>
        <fullName evidence="1">Uncharacterized protein</fullName>
    </submittedName>
</protein>
<accession>A0AB38ECZ7</accession>
<gene>
    <name evidence="1" type="ORF">NCPPB2254_02222</name>
</gene>
<evidence type="ECO:0000313" key="2">
    <source>
        <dbReference type="Proteomes" id="UP000237580"/>
    </source>
</evidence>
<comment type="caution">
    <text evidence="1">The sequence shown here is derived from an EMBL/GenBank/DDBJ whole genome shotgun (WGS) entry which is preliminary data.</text>
</comment>
<dbReference type="AlphaFoldDB" id="A0AB38ECZ7"/>
<sequence length="103" mass="11394">MNHPELFQQLLATLNTYAAYNGNRTTGTQRIALAKALEALYSSVEGYPSLAIQVDVSASVIDSQKLRDNAKEAYSPKHKPDEPAIGFESKHFIQDKALRMIAD</sequence>
<evidence type="ECO:0000313" key="1">
    <source>
        <dbReference type="EMBL" id="SOQ09181.1"/>
    </source>
</evidence>
<proteinExistence type="predicted"/>
<organism evidence="1 2">
    <name type="scientific">Pseudomonas syringae pv. persicae</name>
    <dbReference type="NCBI Taxonomy" id="237306"/>
    <lineage>
        <taxon>Bacteria</taxon>
        <taxon>Pseudomonadati</taxon>
        <taxon>Pseudomonadota</taxon>
        <taxon>Gammaproteobacteria</taxon>
        <taxon>Pseudomonadales</taxon>
        <taxon>Pseudomonadaceae</taxon>
        <taxon>Pseudomonas</taxon>
    </lineage>
</organism>
<reference evidence="1 2" key="1">
    <citation type="submission" date="2017-11" db="EMBL/GenBank/DDBJ databases">
        <authorList>
            <person name="Blom J."/>
        </authorList>
    </citation>
    <scope>NUCLEOTIDE SEQUENCE [LARGE SCALE GENOMIC DNA]</scope>
    <source>
        <strain evidence="1">NCPPB 2254</strain>
    </source>
</reference>